<feature type="region of interest" description="Disordered" evidence="2">
    <location>
        <begin position="842"/>
        <end position="889"/>
    </location>
</feature>
<feature type="compositionally biased region" description="Basic residues" evidence="2">
    <location>
        <begin position="359"/>
        <end position="371"/>
    </location>
</feature>
<dbReference type="Gene3D" id="3.90.70.10">
    <property type="entry name" value="Cysteine proteinases"/>
    <property type="match status" value="1"/>
</dbReference>
<keyword evidence="5" id="KW-1185">Reference proteome</keyword>
<dbReference type="Pfam" id="PF00443">
    <property type="entry name" value="UCH"/>
    <property type="match status" value="1"/>
</dbReference>
<keyword evidence="1" id="KW-0175">Coiled coil</keyword>
<dbReference type="PANTHER" id="PTHR24006:SF910">
    <property type="entry name" value="UBIQUITINYL HYDROLASE 1"/>
    <property type="match status" value="1"/>
</dbReference>
<feature type="compositionally biased region" description="Basic residues" evidence="2">
    <location>
        <begin position="37"/>
        <end position="52"/>
    </location>
</feature>
<feature type="compositionally biased region" description="Basic and acidic residues" evidence="2">
    <location>
        <begin position="428"/>
        <end position="437"/>
    </location>
</feature>
<evidence type="ECO:0000259" key="3">
    <source>
        <dbReference type="PROSITE" id="PS50235"/>
    </source>
</evidence>
<dbReference type="InterPro" id="IPR018200">
    <property type="entry name" value="USP_CS"/>
</dbReference>
<dbReference type="PANTHER" id="PTHR24006">
    <property type="entry name" value="UBIQUITIN CARBOXYL-TERMINAL HYDROLASE"/>
    <property type="match status" value="1"/>
</dbReference>
<comment type="caution">
    <text evidence="4">The sequence shown here is derived from an EMBL/GenBank/DDBJ whole genome shotgun (WGS) entry which is preliminary data.</text>
</comment>
<feature type="compositionally biased region" description="Basic and acidic residues" evidence="2">
    <location>
        <begin position="738"/>
        <end position="755"/>
    </location>
</feature>
<evidence type="ECO:0000256" key="2">
    <source>
        <dbReference type="SAM" id="MobiDB-lite"/>
    </source>
</evidence>
<feature type="compositionally biased region" description="Basic residues" evidence="2">
    <location>
        <begin position="379"/>
        <end position="388"/>
    </location>
</feature>
<feature type="coiled-coil region" evidence="1">
    <location>
        <begin position="986"/>
        <end position="1022"/>
    </location>
</feature>
<proteinExistence type="predicted"/>
<feature type="compositionally biased region" description="Basic and acidic residues" evidence="2">
    <location>
        <begin position="1929"/>
        <end position="1940"/>
    </location>
</feature>
<organism evidence="4 5">
    <name type="scientific">Anaeramoeba flamelloides</name>
    <dbReference type="NCBI Taxonomy" id="1746091"/>
    <lineage>
        <taxon>Eukaryota</taxon>
        <taxon>Metamonada</taxon>
        <taxon>Anaeramoebidae</taxon>
        <taxon>Anaeramoeba</taxon>
    </lineage>
</organism>
<dbReference type="InterPro" id="IPR038765">
    <property type="entry name" value="Papain-like_cys_pep_sf"/>
</dbReference>
<dbReference type="InterPro" id="IPR001394">
    <property type="entry name" value="Peptidase_C19_UCH"/>
</dbReference>
<feature type="compositionally biased region" description="Acidic residues" evidence="2">
    <location>
        <begin position="1900"/>
        <end position="1928"/>
    </location>
</feature>
<feature type="region of interest" description="Disordered" evidence="2">
    <location>
        <begin position="1086"/>
        <end position="1109"/>
    </location>
</feature>
<gene>
    <name evidence="4" type="ORF">M0813_01819</name>
</gene>
<feature type="compositionally biased region" description="Basic and acidic residues" evidence="2">
    <location>
        <begin position="390"/>
        <end position="403"/>
    </location>
</feature>
<feature type="region of interest" description="Disordered" evidence="2">
    <location>
        <begin position="1899"/>
        <end position="1940"/>
    </location>
</feature>
<feature type="region of interest" description="Disordered" evidence="2">
    <location>
        <begin position="1359"/>
        <end position="1389"/>
    </location>
</feature>
<dbReference type="EMBL" id="JAOAOG010000102">
    <property type="protein sequence ID" value="KAJ6249219.1"/>
    <property type="molecule type" value="Genomic_DNA"/>
</dbReference>
<accession>A0ABQ8YXC5</accession>
<feature type="region of interest" description="Disordered" evidence="2">
    <location>
        <begin position="37"/>
        <end position="61"/>
    </location>
</feature>
<evidence type="ECO:0000256" key="1">
    <source>
        <dbReference type="SAM" id="Coils"/>
    </source>
</evidence>
<name>A0ABQ8YXC5_9EUKA</name>
<feature type="region of interest" description="Disordered" evidence="2">
    <location>
        <begin position="356"/>
        <end position="437"/>
    </location>
</feature>
<evidence type="ECO:0000313" key="5">
    <source>
        <dbReference type="Proteomes" id="UP001150062"/>
    </source>
</evidence>
<dbReference type="PROSITE" id="PS00973">
    <property type="entry name" value="USP_2"/>
    <property type="match status" value="1"/>
</dbReference>
<evidence type="ECO:0000313" key="4">
    <source>
        <dbReference type="EMBL" id="KAJ6249219.1"/>
    </source>
</evidence>
<dbReference type="GO" id="GO:0016787">
    <property type="term" value="F:hydrolase activity"/>
    <property type="evidence" value="ECO:0007669"/>
    <property type="project" value="UniProtKB-KW"/>
</dbReference>
<reference evidence="4" key="1">
    <citation type="submission" date="2022-08" db="EMBL/GenBank/DDBJ databases">
        <title>Novel sulfate-reducing endosymbionts in the free-living metamonad Anaeramoeba.</title>
        <authorList>
            <person name="Jerlstrom-Hultqvist J."/>
            <person name="Cepicka I."/>
            <person name="Gallot-Lavallee L."/>
            <person name="Salas-Leiva D."/>
            <person name="Curtis B.A."/>
            <person name="Zahonova K."/>
            <person name="Pipaliya S."/>
            <person name="Dacks J."/>
            <person name="Roger A.J."/>
        </authorList>
    </citation>
    <scope>NUCLEOTIDE SEQUENCE</scope>
    <source>
        <strain evidence="4">Schooner1</strain>
    </source>
</reference>
<feature type="region of interest" description="Disordered" evidence="2">
    <location>
        <begin position="718"/>
        <end position="755"/>
    </location>
</feature>
<dbReference type="PROSITE" id="PS50235">
    <property type="entry name" value="USP_3"/>
    <property type="match status" value="1"/>
</dbReference>
<feature type="compositionally biased region" description="Acidic residues" evidence="2">
    <location>
        <begin position="1362"/>
        <end position="1380"/>
    </location>
</feature>
<dbReference type="Proteomes" id="UP001150062">
    <property type="component" value="Unassembled WGS sequence"/>
</dbReference>
<sequence>MEIIFNSLVIQSKSRTNILLIYLSICEQIFLEKKKKKKTKKKKNKKKSKNNNKKKDNNKEKNKEEEEKLILGFKVLLEIIKNILELEKKSKNNKIKQKNRKEYADEFENKKLSIIDWITKRDLIKRFLIQEEKSLNLIQYINELLFFIGKYGKIPNDIIDLIWNIICKPNCNRQLRQILQKSISTIAGVVNVKQIQYLDSKIRLIKPKNYNFGVIELINNFTEATINLNDPRLLEISEFGLNVMWDLIQENSTASSSLSKRAKAILKNLLSNKNGEQFRNNFLKKCIDNLKNHNSVLLSLKLIIDILNFTNNEKNNSLKEKQISAQILSAERKYKILKFFFDDLVDYRKKSNEELKKLIPTKKKRKPKRKLNNKDNKNKGKNKNKNKKGISMEREMEMEIEIEKENEEENENKTNHKNKKKKGNENQTKNEKINEKKKINNNKKYDFDITTIELIGKHTHYDQIQNRLKFLNFFITKSKLFLNFQQIETLWETFVIQSISNEEINMFYKWLETTKLDEEGKNSTFEKGVINQLFIEEICKFNVKTMDLPSFQLFKRFFIFINEKMNKIEKEYETKTRIGRIERGSEYGRNTISSLFARITNRKSATFGGNKSERFHIYGNGKYQTKVSYKDFETGKYLISSIDLIKGDYLWKIVLNSANEQVFNSSNLFLSRLFAMIAIEIRKNEENRKLIFNHFIKKIINYIQNFIDNNNLLLDKKTGKKKSKKSGKKGGNKKKEKKKDNDHDNKEEKKEHDNEEKEINKFKLLRLLQLLRLFIDSFDKRFTFENLHQKELLPHKQIKYLKPITIFIKCTNSYQFHLMVHSNLYFEILRKMISMKIENYKDEKEKEKKEREKKKEKEKEKEKEKGKGKGKGTEKEKKRENNNNKSKYDNDDEFIDFNIGIEEIKENNKKEDKIKDQKMKEKKEKEKIKKKEKDEEKREEEEKKKFEFSIFFDNKLVSEQFDNLTIEELGIIKQPELKVKIYFPLNENEESEQVKETRRKEREREQMLIQKKKDEMEQKQKTQPICTDRLPAELLSQKKYFLIFYKLLEYDYEIAKISFELLEILPTNSYFSKKYLKFKNNIQIEKENNNNNNNNNNNDDDDNGNKKKNKSKFEYEKFSNLLNSNNYYKLLYNFQIIEKMLIINHQELEKNFLNINHIHDNNWSNNFIKSNKMKYFRNILNDFTKKFPKIMDLYHPNKEKNLINFEKNIPMEIFFQLLQIFSKIFLNMIIQDPSVNRYDYKLKTEFKKDLLKSFDEYLMFLNNVVILIEKISFFLNNYHLPNIVQYCCNSFLSNFLTICNLIISHKPKFSKSLTINLENWIKLVLILNNSKMVRQKADDFLYNYSINFLVDKKIKKEKKDEEQENQEENDDEIENNDDIEENKSKDKKKIQDNKEKLEKKLNKFKLIINKLNLFLIESENYQKTIQEYFDLYIKLLTFVEKNNFKNILDKEPIKMINEIINLILKHPILELNDTIESRDSALSGLLKLGSYIINQLNLDKNVSKIKESLNEKYNLVNLLFNEFLFPRIKSNENENENDDNNNNNDLLPKCKTYITRTYGYQFLGSLLWNCETNYQNISLKLFDQLSQLKMKTNNWNYGPFDKQLNRNISGYVGLINQGATCYLNSVMQQLFKTPEFCDSILNLNIRKKVWKRVNDQNNNNKMDQNNDDDNDDDDDDDKKNNEDQIDVNEKIKNIEQYYNDNEKLLNELKKMFIYLKESKKSYYNTKKFCRSIIENGRPINTREQKDANEYLNKLFDKIDDCLKNTKNENLLKNIYGGNLIHQIICQEKFHSSERTEDFFTVSLEVKNKRTLKESLQLFVQGDMLNKNNQYHCSNCEHKVDAIKRCCFLNLPNTLIFHLKRFDFDFDLLRNVKINSLLEFPHELNMRPYTLEGIIDHEINGSEDEDDVDDNDEDGDDDDDDSNDDDDKDGNEKKDQKEIKKENIKKENELYKSNKKREKKYYEYQLVGVVIHSGSSDFGHYYSFIKDRDLMNEEKNTQKNTKNIWNTYDDSRVTRFNIDTLPRRAFGSVEQTVDDPRGESRRNNGYMLFYERKEKIMAPQKDEHKNINNKLINKSKKKFQINDIIHEIKNQNRILEYEKIIYSQSFINFSFNFMSEMFQKKTNLLTLKNINFSKNKESKLQKQELELKKFQNNSIYSKIIKISTLFIIKILSHTSSKNEIRKWILPLNIFYSNFTSECSWFFAQCLKNHHRWINEMVFLCPSLFVQHSFNALIKNIMNIQALIERDYYYDEIKNDNLIKIKELENNGKFVERKKQLIKLTNNVYSDSDNSGKERREDEEEEELVPKSLLIRFINYILNSLNLCLKPGRSSFSPLKILIDFIKIGEKELNYLILNNAIQKVIDFYQNEIIPFLQSQEKLKREAYENYKTLSNVYSSNNNNSFKFKESEPQDFSLFVELIYLLIKGCEISYAKSSSIILDSSDGNIQNGEKDTSDNIESNDKPKLQINYILSLGAFFEHIVENNVNLKYREKIIKLLSKNRFDLSKFFIQSFSSKLNRLLEKNFNPKPYFYVLLWLSQIDDRFTKQRVKIIFSEIMHLLNSLLEENLKLRTERVIKNLWWMSSKSRPMNEIIKENFEKIQTIAYQVLLKLSLIEIKENSSLKKN</sequence>
<feature type="compositionally biased region" description="Basic residues" evidence="2">
    <location>
        <begin position="718"/>
        <end position="737"/>
    </location>
</feature>
<feature type="region of interest" description="Disordered" evidence="2">
    <location>
        <begin position="912"/>
        <end position="936"/>
    </location>
</feature>
<dbReference type="PROSITE" id="PS00972">
    <property type="entry name" value="USP_1"/>
    <property type="match status" value="1"/>
</dbReference>
<feature type="region of interest" description="Disordered" evidence="2">
    <location>
        <begin position="1655"/>
        <end position="1684"/>
    </location>
</feature>
<dbReference type="InterPro" id="IPR028889">
    <property type="entry name" value="USP"/>
</dbReference>
<dbReference type="SUPFAM" id="SSF54001">
    <property type="entry name" value="Cysteine proteinases"/>
    <property type="match status" value="1"/>
</dbReference>
<keyword evidence="4" id="KW-0378">Hydrolase</keyword>
<dbReference type="InterPro" id="IPR050164">
    <property type="entry name" value="Peptidase_C19"/>
</dbReference>
<feature type="compositionally biased region" description="Acidic residues" evidence="2">
    <location>
        <begin position="1665"/>
        <end position="1676"/>
    </location>
</feature>
<protein>
    <submittedName>
        <fullName evidence="4">Ubiquitin carboxyl-terminal hydrolase faf-x-related</fullName>
    </submittedName>
</protein>
<feature type="domain" description="USP" evidence="3">
    <location>
        <begin position="1612"/>
        <end position="2052"/>
    </location>
</feature>